<evidence type="ECO:0000256" key="3">
    <source>
        <dbReference type="ARBA" id="ARBA00023163"/>
    </source>
</evidence>
<dbReference type="SMART" id="SM00342">
    <property type="entry name" value="HTH_ARAC"/>
    <property type="match status" value="1"/>
</dbReference>
<keyword evidence="1" id="KW-0805">Transcription regulation</keyword>
<dbReference type="PANTHER" id="PTHR43280:SF28">
    <property type="entry name" value="HTH-TYPE TRANSCRIPTIONAL ACTIVATOR RHAS"/>
    <property type="match status" value="1"/>
</dbReference>
<accession>A0ABQ0BP94</accession>
<keyword evidence="3" id="KW-0804">Transcription</keyword>
<evidence type="ECO:0000256" key="2">
    <source>
        <dbReference type="ARBA" id="ARBA00023125"/>
    </source>
</evidence>
<dbReference type="Gene3D" id="1.10.10.60">
    <property type="entry name" value="Homeodomain-like"/>
    <property type="match status" value="2"/>
</dbReference>
<evidence type="ECO:0000256" key="1">
    <source>
        <dbReference type="ARBA" id="ARBA00023015"/>
    </source>
</evidence>
<sequence>MGDWRFENQGEYTYEIVPYGKNMPVCVYVKTEREEILEHWHDEIEVVYTIAGRSIHYIDGQVYVAEKGSLLVTNSGSIHRIQTEPCIDGKYAIVLMIKYEFVERLVEQMNQKYFLTEVHSDADKIHEIMMGFLEFKEKHQEESYAELKATGLLYELLFYLCRDALVEKESVLPINSQKNLERLRGIMLYVRENYKEEMCQQKVAHKFYFSKEYFARFFKKNTGMTFIEYVTKYRVYEAAKEIKETDRSILDIALDCGFSDSRGLIRAFHCVYHTTPLQYRKESRVGKYTK</sequence>
<feature type="domain" description="HTH araC/xylS-type" evidence="4">
    <location>
        <begin position="184"/>
        <end position="282"/>
    </location>
</feature>
<dbReference type="Pfam" id="PF12833">
    <property type="entry name" value="HTH_18"/>
    <property type="match status" value="1"/>
</dbReference>
<dbReference type="PROSITE" id="PS01124">
    <property type="entry name" value="HTH_ARAC_FAMILY_2"/>
    <property type="match status" value="1"/>
</dbReference>
<dbReference type="InterPro" id="IPR018060">
    <property type="entry name" value="HTH_AraC"/>
</dbReference>
<comment type="caution">
    <text evidence="5">The sequence shown here is derived from an EMBL/GenBank/DDBJ whole genome shotgun (WGS) entry which is preliminary data.</text>
</comment>
<evidence type="ECO:0000259" key="4">
    <source>
        <dbReference type="PROSITE" id="PS01124"/>
    </source>
</evidence>
<dbReference type="Proteomes" id="UP001600941">
    <property type="component" value="Unassembled WGS sequence"/>
</dbReference>
<dbReference type="EMBL" id="BAABZQ010000001">
    <property type="protein sequence ID" value="GAA6498353.1"/>
    <property type="molecule type" value="Genomic_DNA"/>
</dbReference>
<dbReference type="SUPFAM" id="SSF46689">
    <property type="entry name" value="Homeodomain-like"/>
    <property type="match status" value="2"/>
</dbReference>
<reference evidence="5 6" key="1">
    <citation type="submission" date="2024-04" db="EMBL/GenBank/DDBJ databases">
        <title>Defined microbial consortia suppress multidrug-resistant proinflammatory Enterobacteriaceae via ecological control.</title>
        <authorList>
            <person name="Furuichi M."/>
            <person name="Kawaguchi T."/>
            <person name="Pust M."/>
            <person name="Yasuma K."/>
            <person name="Plichta D."/>
            <person name="Hasegawa N."/>
            <person name="Ohya T."/>
            <person name="Bhattarai S."/>
            <person name="Sasajima S."/>
            <person name="Aoto Y."/>
            <person name="Tuganbaev T."/>
            <person name="Yaginuma M."/>
            <person name="Ueda M."/>
            <person name="Okahashi N."/>
            <person name="Amafuji K."/>
            <person name="Kiridooshi Y."/>
            <person name="Sugita K."/>
            <person name="Strazar M."/>
            <person name="Skelly A."/>
            <person name="Suda W."/>
            <person name="Hattori M."/>
            <person name="Nakamoto N."/>
            <person name="Caballero S."/>
            <person name="Norman J."/>
            <person name="Olle B."/>
            <person name="Tanoue T."/>
            <person name="Arita M."/>
            <person name="Bucci V."/>
            <person name="Atarashi K."/>
            <person name="Xavier R."/>
            <person name="Honda K."/>
        </authorList>
    </citation>
    <scope>NUCLEOTIDE SEQUENCE [LARGE SCALE GENOMIC DNA]</scope>
    <source>
        <strain evidence="6">k34-0107-D12</strain>
    </source>
</reference>
<dbReference type="Pfam" id="PF02311">
    <property type="entry name" value="AraC_binding"/>
    <property type="match status" value="1"/>
</dbReference>
<dbReference type="InterPro" id="IPR009057">
    <property type="entry name" value="Homeodomain-like_sf"/>
</dbReference>
<dbReference type="SUPFAM" id="SSF51215">
    <property type="entry name" value="Regulatory protein AraC"/>
    <property type="match status" value="1"/>
</dbReference>
<protein>
    <submittedName>
        <fullName evidence="5">AraC family transcriptional regulator</fullName>
    </submittedName>
</protein>
<dbReference type="InterPro" id="IPR014710">
    <property type="entry name" value="RmlC-like_jellyroll"/>
</dbReference>
<name>A0ABQ0BP94_9FIRM</name>
<gene>
    <name evidence="5" type="ORF">K340107D12_11690</name>
</gene>
<dbReference type="Gene3D" id="2.60.120.10">
    <property type="entry name" value="Jelly Rolls"/>
    <property type="match status" value="1"/>
</dbReference>
<organism evidence="5 6">
    <name type="scientific">Blautia parvula</name>
    <dbReference type="NCBI Taxonomy" id="2877527"/>
    <lineage>
        <taxon>Bacteria</taxon>
        <taxon>Bacillati</taxon>
        <taxon>Bacillota</taxon>
        <taxon>Clostridia</taxon>
        <taxon>Lachnospirales</taxon>
        <taxon>Lachnospiraceae</taxon>
        <taxon>Blautia</taxon>
    </lineage>
</organism>
<proteinExistence type="predicted"/>
<evidence type="ECO:0000313" key="6">
    <source>
        <dbReference type="Proteomes" id="UP001600941"/>
    </source>
</evidence>
<dbReference type="InterPro" id="IPR037923">
    <property type="entry name" value="HTH-like"/>
</dbReference>
<dbReference type="PANTHER" id="PTHR43280">
    <property type="entry name" value="ARAC-FAMILY TRANSCRIPTIONAL REGULATOR"/>
    <property type="match status" value="1"/>
</dbReference>
<keyword evidence="2" id="KW-0238">DNA-binding</keyword>
<dbReference type="InterPro" id="IPR003313">
    <property type="entry name" value="AraC-bd"/>
</dbReference>
<evidence type="ECO:0000313" key="5">
    <source>
        <dbReference type="EMBL" id="GAA6498353.1"/>
    </source>
</evidence>
<keyword evidence="6" id="KW-1185">Reference proteome</keyword>